<dbReference type="GO" id="GO:0120501">
    <property type="term" value="F:F-actin monooxygenase activity"/>
    <property type="evidence" value="ECO:0007669"/>
    <property type="project" value="UniProtKB-EC"/>
</dbReference>
<feature type="domain" description="Calponin-homology (CH)" evidence="18">
    <location>
        <begin position="559"/>
        <end position="665"/>
    </location>
</feature>
<feature type="compositionally biased region" description="Polar residues" evidence="17">
    <location>
        <begin position="1361"/>
        <end position="1374"/>
    </location>
</feature>
<feature type="region of interest" description="Disordered" evidence="17">
    <location>
        <begin position="1440"/>
        <end position="1676"/>
    </location>
</feature>
<dbReference type="InterPro" id="IPR001715">
    <property type="entry name" value="CH_dom"/>
</dbReference>
<reference evidence="20 21" key="1">
    <citation type="submission" date="2023-03" db="EMBL/GenBank/DDBJ databases">
        <title>High-quality genome of Scylla paramamosain provides insights in environmental adaptation.</title>
        <authorList>
            <person name="Zhang L."/>
        </authorList>
    </citation>
    <scope>NUCLEOTIDE SEQUENCE [LARGE SCALE GENOMIC DNA]</scope>
    <source>
        <strain evidence="20">LZ_2023a</strain>
        <tissue evidence="20">Muscle</tissue>
    </source>
</reference>
<feature type="compositionally biased region" description="Low complexity" evidence="17">
    <location>
        <begin position="2739"/>
        <end position="2752"/>
    </location>
</feature>
<feature type="compositionally biased region" description="Basic residues" evidence="17">
    <location>
        <begin position="2630"/>
        <end position="2639"/>
    </location>
</feature>
<evidence type="ECO:0000256" key="12">
    <source>
        <dbReference type="ARBA" id="ARBA00023033"/>
    </source>
</evidence>
<evidence type="ECO:0000256" key="8">
    <source>
        <dbReference type="ARBA" id="ARBA00022827"/>
    </source>
</evidence>
<feature type="compositionally biased region" description="Polar residues" evidence="17">
    <location>
        <begin position="1"/>
        <end position="10"/>
    </location>
</feature>
<feature type="compositionally biased region" description="Low complexity" evidence="17">
    <location>
        <begin position="1557"/>
        <end position="1578"/>
    </location>
</feature>
<feature type="compositionally biased region" description="Polar residues" evidence="17">
    <location>
        <begin position="1970"/>
        <end position="1986"/>
    </location>
</feature>
<feature type="region of interest" description="Disordered" evidence="17">
    <location>
        <begin position="744"/>
        <end position="791"/>
    </location>
</feature>
<feature type="compositionally biased region" description="Low complexity" evidence="17">
    <location>
        <begin position="2348"/>
        <end position="2358"/>
    </location>
</feature>
<dbReference type="InterPro" id="IPR002938">
    <property type="entry name" value="FAD-bd"/>
</dbReference>
<evidence type="ECO:0000256" key="14">
    <source>
        <dbReference type="ARBA" id="ARBA00023203"/>
    </source>
</evidence>
<feature type="compositionally biased region" description="Low complexity" evidence="17">
    <location>
        <begin position="2404"/>
        <end position="2413"/>
    </location>
</feature>
<dbReference type="SUPFAM" id="SSF51905">
    <property type="entry name" value="FAD/NAD(P)-binding domain"/>
    <property type="match status" value="1"/>
</dbReference>
<dbReference type="InterPro" id="IPR057494">
    <property type="entry name" value="Rossman_Mical"/>
</dbReference>
<evidence type="ECO:0000256" key="15">
    <source>
        <dbReference type="ARBA" id="ARBA00049522"/>
    </source>
</evidence>
<evidence type="ECO:0000313" key="21">
    <source>
        <dbReference type="Proteomes" id="UP001487740"/>
    </source>
</evidence>
<keyword evidence="9 16" id="KW-0862">Zinc</keyword>
<dbReference type="EC" id="1.14.13.225" evidence="4"/>
<feature type="compositionally biased region" description="Basic and acidic residues" evidence="17">
    <location>
        <begin position="1345"/>
        <end position="1360"/>
    </location>
</feature>
<dbReference type="SMART" id="SM00132">
    <property type="entry name" value="LIM"/>
    <property type="match status" value="1"/>
</dbReference>
<dbReference type="PROSITE" id="PS00478">
    <property type="entry name" value="LIM_DOMAIN_1"/>
    <property type="match status" value="1"/>
</dbReference>
<proteinExistence type="inferred from homology"/>
<evidence type="ECO:0000259" key="19">
    <source>
        <dbReference type="PROSITE" id="PS50023"/>
    </source>
</evidence>
<dbReference type="InterPro" id="IPR036188">
    <property type="entry name" value="FAD/NAD-bd_sf"/>
</dbReference>
<dbReference type="PANTHER" id="PTHR23167:SF54">
    <property type="entry name" value="[F-ACTIN]-MONOOXYGENASE MICAL"/>
    <property type="match status" value="1"/>
</dbReference>
<evidence type="ECO:0000256" key="2">
    <source>
        <dbReference type="ARBA" id="ARBA00004496"/>
    </source>
</evidence>
<dbReference type="GO" id="GO:0046872">
    <property type="term" value="F:metal ion binding"/>
    <property type="evidence" value="ECO:0007669"/>
    <property type="project" value="UniProtKB-KW"/>
</dbReference>
<feature type="compositionally biased region" description="Polar residues" evidence="17">
    <location>
        <begin position="2414"/>
        <end position="2432"/>
    </location>
</feature>
<feature type="compositionally biased region" description="Low complexity" evidence="17">
    <location>
        <begin position="43"/>
        <end position="69"/>
    </location>
</feature>
<evidence type="ECO:0000256" key="5">
    <source>
        <dbReference type="ARBA" id="ARBA00022490"/>
    </source>
</evidence>
<feature type="compositionally biased region" description="Pro residues" evidence="17">
    <location>
        <begin position="2753"/>
        <end position="2774"/>
    </location>
</feature>
<dbReference type="InterPro" id="IPR050540">
    <property type="entry name" value="F-actin_Monoox_Mical"/>
</dbReference>
<gene>
    <name evidence="20" type="ORF">O3P69_009264</name>
</gene>
<dbReference type="Pfam" id="PF00307">
    <property type="entry name" value="CH"/>
    <property type="match status" value="1"/>
</dbReference>
<dbReference type="Proteomes" id="UP001487740">
    <property type="component" value="Unassembled WGS sequence"/>
</dbReference>
<feature type="compositionally biased region" description="Pro residues" evidence="17">
    <location>
        <begin position="2656"/>
        <end position="2670"/>
    </location>
</feature>
<feature type="compositionally biased region" description="Basic and acidic residues" evidence="17">
    <location>
        <begin position="1164"/>
        <end position="1177"/>
    </location>
</feature>
<dbReference type="PROSITE" id="PS50023">
    <property type="entry name" value="LIM_DOMAIN_2"/>
    <property type="match status" value="1"/>
</dbReference>
<dbReference type="GO" id="GO:0003779">
    <property type="term" value="F:actin binding"/>
    <property type="evidence" value="ECO:0007669"/>
    <property type="project" value="UniProtKB-KW"/>
</dbReference>
<feature type="compositionally biased region" description="Acidic residues" evidence="17">
    <location>
        <begin position="1127"/>
        <end position="1153"/>
    </location>
</feature>
<feature type="compositionally biased region" description="Basic and acidic residues" evidence="17">
    <location>
        <begin position="1233"/>
        <end position="1246"/>
    </location>
</feature>
<feature type="compositionally biased region" description="Polar residues" evidence="17">
    <location>
        <begin position="2042"/>
        <end position="2054"/>
    </location>
</feature>
<comment type="catalytic activity">
    <reaction evidence="15">
        <text>L-methionyl-[F-actin] + NADPH + O2 + H(+) = L-methionyl-(R)-S-oxide-[F-actin] + NADP(+) + H2O</text>
        <dbReference type="Rhea" id="RHEA:51308"/>
        <dbReference type="Rhea" id="RHEA-COMP:12953"/>
        <dbReference type="Rhea" id="RHEA-COMP:12956"/>
        <dbReference type="ChEBI" id="CHEBI:15377"/>
        <dbReference type="ChEBI" id="CHEBI:15378"/>
        <dbReference type="ChEBI" id="CHEBI:15379"/>
        <dbReference type="ChEBI" id="CHEBI:16044"/>
        <dbReference type="ChEBI" id="CHEBI:45764"/>
        <dbReference type="ChEBI" id="CHEBI:57783"/>
        <dbReference type="ChEBI" id="CHEBI:58349"/>
        <dbReference type="EC" id="1.14.13.225"/>
    </reaction>
</comment>
<dbReference type="InterPro" id="IPR001781">
    <property type="entry name" value="Znf_LIM"/>
</dbReference>
<comment type="caution">
    <text evidence="20">The sequence shown here is derived from an EMBL/GenBank/DDBJ whole genome shotgun (WGS) entry which is preliminary data.</text>
</comment>
<dbReference type="PROSITE" id="PS50021">
    <property type="entry name" value="CH"/>
    <property type="match status" value="1"/>
</dbReference>
<feature type="compositionally biased region" description="Basic and acidic residues" evidence="17">
    <location>
        <begin position="2174"/>
        <end position="2193"/>
    </location>
</feature>
<feature type="compositionally biased region" description="Basic and acidic residues" evidence="17">
    <location>
        <begin position="1185"/>
        <end position="1194"/>
    </location>
</feature>
<feature type="compositionally biased region" description="Basic and acidic residues" evidence="17">
    <location>
        <begin position="1833"/>
        <end position="1845"/>
    </location>
</feature>
<evidence type="ECO:0000256" key="16">
    <source>
        <dbReference type="PROSITE-ProRule" id="PRU00125"/>
    </source>
</evidence>
<feature type="compositionally biased region" description="Basic and acidic residues" evidence="17">
    <location>
        <begin position="1807"/>
        <end position="1817"/>
    </location>
</feature>
<comment type="similarity">
    <text evidence="3">Belongs to the Mical family.</text>
</comment>
<dbReference type="Pfam" id="PF00412">
    <property type="entry name" value="LIM"/>
    <property type="match status" value="1"/>
</dbReference>
<feature type="compositionally biased region" description="Acidic residues" evidence="17">
    <location>
        <begin position="1195"/>
        <end position="1210"/>
    </location>
</feature>
<dbReference type="PANTHER" id="PTHR23167">
    <property type="entry name" value="CALPONIN HOMOLOGY DOMAIN-CONTAINING PROTEIN DDB_G0272472-RELATED"/>
    <property type="match status" value="1"/>
</dbReference>
<evidence type="ECO:0000313" key="20">
    <source>
        <dbReference type="EMBL" id="KAK8384350.1"/>
    </source>
</evidence>
<feature type="compositionally biased region" description="Low complexity" evidence="17">
    <location>
        <begin position="2245"/>
        <end position="2260"/>
    </location>
</feature>
<feature type="compositionally biased region" description="Low complexity" evidence="17">
    <location>
        <begin position="2062"/>
        <end position="2071"/>
    </location>
</feature>
<feature type="compositionally biased region" description="Basic and acidic residues" evidence="17">
    <location>
        <begin position="2072"/>
        <end position="2105"/>
    </location>
</feature>
<feature type="compositionally biased region" description="Pro residues" evidence="17">
    <location>
        <begin position="11"/>
        <end position="20"/>
    </location>
</feature>
<feature type="compositionally biased region" description="Basic and acidic residues" evidence="17">
    <location>
        <begin position="1307"/>
        <end position="1334"/>
    </location>
</feature>
<keyword evidence="10" id="KW-0521">NADP</keyword>
<dbReference type="Gene3D" id="3.50.50.60">
    <property type="entry name" value="FAD/NAD(P)-binding domain"/>
    <property type="match status" value="1"/>
</dbReference>
<feature type="region of interest" description="Disordered" evidence="17">
    <location>
        <begin position="1064"/>
        <end position="1376"/>
    </location>
</feature>
<name>A0AAW0T9T9_SCYPA</name>
<feature type="compositionally biased region" description="Polar residues" evidence="17">
    <location>
        <begin position="1604"/>
        <end position="1614"/>
    </location>
</feature>
<dbReference type="SMART" id="SM00033">
    <property type="entry name" value="CH"/>
    <property type="match status" value="1"/>
</dbReference>
<keyword evidence="5" id="KW-0963">Cytoplasm</keyword>
<feature type="compositionally biased region" description="Low complexity" evidence="17">
    <location>
        <begin position="2214"/>
        <end position="2235"/>
    </location>
</feature>
<dbReference type="InterPro" id="IPR036872">
    <property type="entry name" value="CH_dom_sf"/>
</dbReference>
<sequence>MGQRLNTHNQPAPPPPPDDPPTLLSHPYTPSCEKPAGCTAPPTTTTITTTRTTTTFSSSSYSSSRSSTGRASRPLRLCAASTFKSVLHHYRQLCDVLKLKPTNICNFYPKLKSRLRSWKAQALWNKFDKRAAHRCYNHGKACQDCKVLIIGAGPCGLRSAIEAQLLGAKVVVVEKRDRFSRNNFYGKFCAGAIDHISIRQLQCILLKVALLLGVEVFETVSFEELVEPPSNQEEKIGWRARLSPPDHPANQFEFDCLFGADGKRNTLPGFRRKEFRGKLAIAITANFINRRSEAEARVQEISGVAFIFNQKFFKELYAATGIDLENIVYYKDETHYFVMTAKKQSLIDKGVILNDVPDTQELLHSSNVDRTALLEYAREAADFSTNYQLPHLDFAVNHYGKPDVAMFDFTSMFAAENACRMWERNGHKLLTGLVGDTLLEPFWPTGSGCARGFLGCFDAAWMLRSWAAGKMSPLEVLAERESVYRLLAQTTPENLSKDHVSYMLDPSSRYPTINLRAVLPFQVRNLFDTDDPAHLEEVANPHLANTDDMPKKRKRRDSFIHPDTLLVWCKKQVALYDSVKVDDMAGSFKDGRVLCAIIHRYRPDLIDFDALRPEDIAQNNQLAYDILERDFGIPPVMTGAEMAEIEVPDKLTMISYLSQIYDVFRGEIPHFKYPKMDVGEMEVEDGATQRSTTRHVNILKNLTNKTASVAQAALSARKRLSQERAGAKSDGRLTCRVIEDGGSVATGERKGDTLKKTKKRRSDRVTSPLDRSLEEGVTRKTHQDQSGDFNEKVKDLEAKFTSRGNTNASDRKPKDLLRAIGKIEKSDWNVAAIEKKMHENKFGLEVSAGKEKVPMWSRDNYDDKFHNIERRLRENGEDEETIAKYRDIDSSLKRLEMKLREGSTLETGLRGKNKVSNLASQLSSKLEKKEPEKVLVMKQQSSRPMVPLPSSGSDLCHFCGNRVYLVERLSAEGKFFHRQCFKCDYCAANLRLGNYIYDREGRYGGKFFCIPHFGLAPRAKGLRYRGEDTDSAKENIVPTTTAAATTTATATPIQLQVPTLVAGEAGGKAGTGTGPGTPTIAGLTPEDRGTTPERVEFENSLVEQSDEEEYLSEDEWTDRNFGASANELDESDGEDSDYSDLSDEEVEDEEMEFLEGGGKLTAAETRRLAESWQRRYSTDNLDDCDSPHSGKESESDLDSDNYSEECGAEGDESHTATEGEGGEDDDEEEEEGEAVKRARELRRLEVNIDVTAPPRKAETSDSGSDTEVASDEESEESDTQIDTDSEFADDHVQPGPPKSIPTIVINETHDPRQESPAPEDKAGEETRGEAKGEPRANFVSQRIDLGQKEDEDNWVKENGEKSASLTNLNETGQANPRAEQLKRLLQRTDSTEAIAAQRALQLKRQYLLGENSNLPRKSVSTADLGNRFKSFMDKISETQKMLNPAPQPSAAMQAFMSTSVSSLRSPSSSPSSPQLTARSISLPQGDDAAHTNNATTTSSSTTTERPEAPVTPSPHGQEGREGQKGELKGFPSPSKPPQGEEEATQAPEECLGKIPLSESSSGSSESSSSSSSSSSGDGSDYDNVPTGSKWSPPKKSPTAIELQQHPSTGVTDSAFSDGDVRTSDTTTDLLASTQPPPDSDARSSQEAWVIGEPEGRGKDSDDDNVFGLSLPGDTDAGVETVNRELVLVNAPRSLEGPCTGEAVTLQEEEEKKEEGTKKPVLSLVDDLERENEEDNVDELFNKLASDAVEDIDKFSELVESSTANYNGFPFCDDPSPKETEAVIACDSERKTDAASVTVCVAGVVESARDDQHVENVKDAVTLASESNLAVIRDSSREGKEAEVGREAGVSPKSDQPSPLTPSPSEELLPPPTKESLSSPEEGREYTETELSDWAGDNGGVSAGEDLEVEVNERDRPSHRASLRGIARIASEESLGDTDSAISSGQNVTTSAPAKPPTTLADLDGIEFMDTSESASSPEELTHQKQGYQKLEEETPTTPLAPQISLIGQAGPTTHASHSSSSSSSSSQSDSTSTELDTSQSSVQEAPSAAQQTEGSPAPPPKSMSEPPSLSEPRARMNGERRHDSLEECTSPRRYEGYIPRFKERMSPFGYVRDSIDMQKSSSRTSLASPRTLDGQREDHQEDEEEEEEEQRPCLSAESSPARSNPKVSPNTAKKQIESSLKSRDRDKEKDLIKEMVMSRITRRSSEKTPRRTSRTSPSPLSSTSSRTSLFSPQSSQENLLEKQGSTTTTPSTTPSTATEAPAEECGKRHIHVDSPTLLRLDTVQQELPDGGQTFGAEENRAKIRVGNFFRDDSVLGGPGRSGSLHDVNVPFVDESQDEDASERREASCRSTPSASRRSPATKRASMLDAAPRPKLPATPLTHPEQFSNPPVKFPGPPSSPPPSLNSLASVSAPNTPRGSATAPGSASYTPRSTLAPRGSPATPKATTTPVPTSVTPVPIRPHRASAHAKGLPSPSERPLSTPNLGTVERERAREEARGRAKLKTDHDLGLSPPCLADNLREKLKKGGAGEAEAEAPLATPRASKAGEGAPATAARDKEERVRELLEEQRQHRQREAPDAVEEPASKEDRLRERLEEYRQRQRGGSTRNSTTAAASSSGNSGGDGRPKSQLLRRHTHHRPSLLELESLQVFTASLGPTPPQQPYSVPPSPAPSSTTTASSTTSTPASQPSQDSPSDKKPSGKKSKDRERRRSLIQVFTGMFSSKSDDKKKADHHSEASDAHSTTTTATTVASAPPTPPLCPLLQPPPRRPPRQPP</sequence>
<feature type="compositionally biased region" description="Acidic residues" evidence="17">
    <location>
        <begin position="2140"/>
        <end position="2149"/>
    </location>
</feature>
<feature type="region of interest" description="Disordered" evidence="17">
    <location>
        <begin position="1807"/>
        <end position="2276"/>
    </location>
</feature>
<dbReference type="CDD" id="cd09439">
    <property type="entry name" value="LIM_Mical"/>
    <property type="match status" value="1"/>
</dbReference>
<keyword evidence="14" id="KW-0009">Actin-binding</keyword>
<feature type="compositionally biased region" description="Low complexity" evidence="17">
    <location>
        <begin position="2602"/>
        <end position="2618"/>
    </location>
</feature>
<feature type="compositionally biased region" description="Low complexity" evidence="17">
    <location>
        <begin position="1457"/>
        <end position="1473"/>
    </location>
</feature>
<feature type="compositionally biased region" description="Low complexity" evidence="17">
    <location>
        <begin position="1623"/>
        <end position="1633"/>
    </location>
</feature>
<feature type="compositionally biased region" description="Gly residues" evidence="17">
    <location>
        <begin position="1064"/>
        <end position="1075"/>
    </location>
</feature>
<evidence type="ECO:0000256" key="9">
    <source>
        <dbReference type="ARBA" id="ARBA00022833"/>
    </source>
</evidence>
<feature type="compositionally biased region" description="Low complexity" evidence="17">
    <location>
        <begin position="1862"/>
        <end position="1879"/>
    </location>
</feature>
<feature type="compositionally biased region" description="Polar residues" evidence="17">
    <location>
        <begin position="2117"/>
        <end position="2128"/>
    </location>
</feature>
<keyword evidence="7 16" id="KW-0479">Metal-binding</keyword>
<evidence type="ECO:0000256" key="10">
    <source>
        <dbReference type="ARBA" id="ARBA00022857"/>
    </source>
</evidence>
<dbReference type="GO" id="GO:0005737">
    <property type="term" value="C:cytoplasm"/>
    <property type="evidence" value="ECO:0007669"/>
    <property type="project" value="UniProtKB-SubCell"/>
</dbReference>
<evidence type="ECO:0000256" key="11">
    <source>
        <dbReference type="ARBA" id="ARBA00023002"/>
    </source>
</evidence>
<comment type="subcellular location">
    <subcellularLocation>
        <location evidence="2">Cytoplasm</location>
    </subcellularLocation>
</comment>
<feature type="compositionally biased region" description="Polar residues" evidence="17">
    <location>
        <begin position="2156"/>
        <end position="2173"/>
    </location>
</feature>
<evidence type="ECO:0000256" key="7">
    <source>
        <dbReference type="ARBA" id="ARBA00022723"/>
    </source>
</evidence>
<dbReference type="SUPFAM" id="SSF57716">
    <property type="entry name" value="Glucocorticoid receptor-like (DNA-binding domain)"/>
    <property type="match status" value="1"/>
</dbReference>
<protein>
    <recommendedName>
        <fullName evidence="4">F-actin monooxygenase</fullName>
        <ecNumber evidence="4">1.14.13.225</ecNumber>
    </recommendedName>
</protein>
<evidence type="ECO:0000256" key="3">
    <source>
        <dbReference type="ARBA" id="ARBA00008223"/>
    </source>
</evidence>
<dbReference type="Pfam" id="PF01494">
    <property type="entry name" value="FAD_binding_3"/>
    <property type="match status" value="1"/>
</dbReference>
<evidence type="ECO:0000256" key="1">
    <source>
        <dbReference type="ARBA" id="ARBA00001974"/>
    </source>
</evidence>
<keyword evidence="13 16" id="KW-0440">LIM domain</keyword>
<feature type="compositionally biased region" description="Basic and acidic residues" evidence="17">
    <location>
        <begin position="2554"/>
        <end position="2599"/>
    </location>
</feature>
<feature type="region of interest" description="Disordered" evidence="17">
    <location>
        <begin position="2310"/>
        <end position="2774"/>
    </location>
</feature>
<feature type="compositionally biased region" description="Low complexity" evidence="17">
    <location>
        <begin position="2012"/>
        <end position="2041"/>
    </location>
</feature>
<feature type="region of interest" description="Disordered" evidence="17">
    <location>
        <begin position="1"/>
        <end position="69"/>
    </location>
</feature>
<comment type="cofactor">
    <cofactor evidence="1">
        <name>FAD</name>
        <dbReference type="ChEBI" id="CHEBI:57692"/>
    </cofactor>
</comment>
<feature type="compositionally biased region" description="Pro residues" evidence="17">
    <location>
        <begin position="2391"/>
        <end position="2403"/>
    </location>
</feature>
<dbReference type="SUPFAM" id="SSF47576">
    <property type="entry name" value="Calponin-homology domain, CH-domain"/>
    <property type="match status" value="1"/>
</dbReference>
<feature type="compositionally biased region" description="Basic and acidic residues" evidence="17">
    <location>
        <begin position="1085"/>
        <end position="1097"/>
    </location>
</feature>
<feature type="compositionally biased region" description="Basic and acidic residues" evidence="17">
    <location>
        <begin position="2723"/>
        <end position="2738"/>
    </location>
</feature>
<accession>A0AAW0T9T9</accession>
<feature type="compositionally biased region" description="Acidic residues" evidence="17">
    <location>
        <begin position="1104"/>
        <end position="1116"/>
    </location>
</feature>
<feature type="compositionally biased region" description="Basic and acidic residues" evidence="17">
    <location>
        <begin position="2693"/>
        <end position="2710"/>
    </location>
</feature>
<dbReference type="Gene3D" id="1.10.418.10">
    <property type="entry name" value="Calponin-like domain"/>
    <property type="match status" value="1"/>
</dbReference>
<organism evidence="20 21">
    <name type="scientific">Scylla paramamosain</name>
    <name type="common">Mud crab</name>
    <dbReference type="NCBI Taxonomy" id="85552"/>
    <lineage>
        <taxon>Eukaryota</taxon>
        <taxon>Metazoa</taxon>
        <taxon>Ecdysozoa</taxon>
        <taxon>Arthropoda</taxon>
        <taxon>Crustacea</taxon>
        <taxon>Multicrustacea</taxon>
        <taxon>Malacostraca</taxon>
        <taxon>Eumalacostraca</taxon>
        <taxon>Eucarida</taxon>
        <taxon>Decapoda</taxon>
        <taxon>Pleocyemata</taxon>
        <taxon>Brachyura</taxon>
        <taxon>Eubrachyura</taxon>
        <taxon>Portunoidea</taxon>
        <taxon>Portunidae</taxon>
        <taxon>Portuninae</taxon>
        <taxon>Scylla</taxon>
    </lineage>
</organism>
<keyword evidence="6" id="KW-0285">Flavoprotein</keyword>
<feature type="domain" description="LIM zinc-binding" evidence="19">
    <location>
        <begin position="954"/>
        <end position="1019"/>
    </location>
</feature>
<feature type="compositionally biased region" description="Low complexity" evidence="17">
    <location>
        <begin position="2439"/>
        <end position="2457"/>
    </location>
</feature>
<feature type="compositionally biased region" description="Acidic residues" evidence="17">
    <location>
        <begin position="1268"/>
        <end position="1287"/>
    </location>
</feature>
<keyword evidence="8" id="KW-0274">FAD</keyword>
<dbReference type="Pfam" id="PF25413">
    <property type="entry name" value="Rossman_Mical"/>
    <property type="match status" value="1"/>
</dbReference>
<dbReference type="FunFam" id="3.50.50.60:FF:000004">
    <property type="entry name" value="protein-methionine sulfoxide oxidase MICAL2 isoform X1"/>
    <property type="match status" value="1"/>
</dbReference>
<feature type="compositionally biased region" description="Low complexity" evidence="17">
    <location>
        <begin position="2671"/>
        <end position="2692"/>
    </location>
</feature>
<dbReference type="CDD" id="cd22198">
    <property type="entry name" value="CH_MICAL_EHBP-like"/>
    <property type="match status" value="1"/>
</dbReference>
<keyword evidence="11" id="KW-0560">Oxidoreductase</keyword>
<keyword evidence="21" id="KW-1185">Reference proteome</keyword>
<feature type="compositionally biased region" description="Basic and acidic residues" evidence="17">
    <location>
        <begin position="1517"/>
        <end position="1527"/>
    </location>
</feature>
<keyword evidence="12" id="KW-0503">Monooxygenase</keyword>
<evidence type="ECO:0000256" key="17">
    <source>
        <dbReference type="SAM" id="MobiDB-lite"/>
    </source>
</evidence>
<evidence type="ECO:0000256" key="6">
    <source>
        <dbReference type="ARBA" id="ARBA00022630"/>
    </source>
</evidence>
<evidence type="ECO:0000256" key="4">
    <source>
        <dbReference type="ARBA" id="ARBA00012709"/>
    </source>
</evidence>
<dbReference type="Gene3D" id="2.10.110.10">
    <property type="entry name" value="Cysteine Rich Protein"/>
    <property type="match status" value="1"/>
</dbReference>
<evidence type="ECO:0000256" key="13">
    <source>
        <dbReference type="ARBA" id="ARBA00023038"/>
    </source>
</evidence>
<feature type="compositionally biased region" description="Acidic residues" evidence="17">
    <location>
        <begin position="1220"/>
        <end position="1232"/>
    </location>
</feature>
<feature type="compositionally biased region" description="Polar residues" evidence="17">
    <location>
        <begin position="1939"/>
        <end position="1951"/>
    </location>
</feature>
<evidence type="ECO:0000259" key="18">
    <source>
        <dbReference type="PROSITE" id="PS50021"/>
    </source>
</evidence>
<feature type="compositionally biased region" description="Basic and acidic residues" evidence="17">
    <location>
        <begin position="2487"/>
        <end position="2508"/>
    </location>
</feature>
<dbReference type="EMBL" id="JARAKH010000035">
    <property type="protein sequence ID" value="KAK8384350.1"/>
    <property type="molecule type" value="Genomic_DNA"/>
</dbReference>
<dbReference type="GO" id="GO:0071949">
    <property type="term" value="F:FAD binding"/>
    <property type="evidence" value="ECO:0007669"/>
    <property type="project" value="InterPro"/>
</dbReference>
<feature type="compositionally biased region" description="Basic and acidic residues" evidence="17">
    <location>
        <begin position="771"/>
        <end position="791"/>
    </location>
</feature>